<organism evidence="5 6">
    <name type="scientific">Apiospora aurea</name>
    <dbReference type="NCBI Taxonomy" id="335848"/>
    <lineage>
        <taxon>Eukaryota</taxon>
        <taxon>Fungi</taxon>
        <taxon>Dikarya</taxon>
        <taxon>Ascomycota</taxon>
        <taxon>Pezizomycotina</taxon>
        <taxon>Sordariomycetes</taxon>
        <taxon>Xylariomycetidae</taxon>
        <taxon>Amphisphaeriales</taxon>
        <taxon>Apiosporaceae</taxon>
        <taxon>Apiospora</taxon>
    </lineage>
</organism>
<evidence type="ECO:0000259" key="4">
    <source>
        <dbReference type="Pfam" id="PF24883"/>
    </source>
</evidence>
<evidence type="ECO:0008006" key="7">
    <source>
        <dbReference type="Google" id="ProtNLM"/>
    </source>
</evidence>
<protein>
    <recommendedName>
        <fullName evidence="7">NACHT domain-containing protein</fullName>
    </recommendedName>
</protein>
<evidence type="ECO:0000256" key="1">
    <source>
        <dbReference type="ARBA" id="ARBA00022737"/>
    </source>
</evidence>
<feature type="domain" description="DUF7708" evidence="3">
    <location>
        <begin position="73"/>
        <end position="212"/>
    </location>
</feature>
<gene>
    <name evidence="5" type="ORF">PG986_010528</name>
</gene>
<dbReference type="PANTHER" id="PTHR10039">
    <property type="entry name" value="AMELOGENIN"/>
    <property type="match status" value="1"/>
</dbReference>
<dbReference type="SUPFAM" id="SSF52540">
    <property type="entry name" value="P-loop containing nucleoside triphosphate hydrolases"/>
    <property type="match status" value="1"/>
</dbReference>
<name>A0ABR1Q2N9_9PEZI</name>
<dbReference type="Pfam" id="PF24883">
    <property type="entry name" value="NPHP3_N"/>
    <property type="match status" value="1"/>
</dbReference>
<dbReference type="EMBL" id="JAQQWE010000007">
    <property type="protein sequence ID" value="KAK7946207.1"/>
    <property type="molecule type" value="Genomic_DNA"/>
</dbReference>
<dbReference type="InterPro" id="IPR056884">
    <property type="entry name" value="NPHP3-like_N"/>
</dbReference>
<dbReference type="Gene3D" id="3.40.50.300">
    <property type="entry name" value="P-loop containing nucleotide triphosphate hydrolases"/>
    <property type="match status" value="1"/>
</dbReference>
<dbReference type="GeneID" id="92079812"/>
<sequence>MAPASSSSALVPSKQRNALLDAIGDFEATLSDAERLELRKTETIPDADSILVFTAELDATHRTRRGPSYASRLHTVLSAVGVFCGVIDTFVSSHPEIAALVWGSVRLTMMMAASVTSYYQPTSDLFMRLGRLCPLFADYKSLYPASVRLQKALVDFHASIIRCCRHVMQVLQRPLHQHILKSLLSSFEQEFKPDVDEVQWYSDSVEQEIHFAKAQADRQDQQLQAMEREEALKGRTLVDRFTGRVEAKLMRMHDMQLQKDERESRERKQQLLDLLSTRDYLRLYKQSCRKRWQDTASWIFQLSEFVDWQQGKKPVLWCSGRIGSGKTITTASVIQHILVLKDPDGSPVSFHFGQSTGTHCLSANEILKSILQQKLDSTNVTDEVESTLRKLDISSGTDDVLNLLRQSSTPGPSYIIIDGIDECPKPQRRALLLALSSLISSDNNLRLFLCGGVSIQDEIERHFNDFLHISLNCQFTDDDITRYIDDIIDNKLETGDLRVHDPSLVNEIKVALSQGAQGMFIWAFFQVEEISSQPSDEDIRTALRNLPKDLNAIFNRALCRIRDGAYFKEAQKLLLYVSAAKRHMTLNELHEAIAIVPNQQFSEPARQCNSMDKVSSWCENLVEAEEESKAVHFAHHSVGTFLLEKYTDITLMEFQLGLDEANNQLGEICLTNLNC</sequence>
<evidence type="ECO:0000313" key="6">
    <source>
        <dbReference type="Proteomes" id="UP001391051"/>
    </source>
</evidence>
<keyword evidence="6" id="KW-1185">Reference proteome</keyword>
<feature type="domain" description="Nephrocystin 3-like N-terminal" evidence="4">
    <location>
        <begin position="295"/>
        <end position="449"/>
    </location>
</feature>
<dbReference type="InterPro" id="IPR056125">
    <property type="entry name" value="DUF7708"/>
</dbReference>
<reference evidence="5 6" key="1">
    <citation type="submission" date="2023-01" db="EMBL/GenBank/DDBJ databases">
        <title>Analysis of 21 Apiospora genomes using comparative genomics revels a genus with tremendous synthesis potential of carbohydrate active enzymes and secondary metabolites.</title>
        <authorList>
            <person name="Sorensen T."/>
        </authorList>
    </citation>
    <scope>NUCLEOTIDE SEQUENCE [LARGE SCALE GENOMIC DNA]</scope>
    <source>
        <strain evidence="5 6">CBS 24483</strain>
    </source>
</reference>
<keyword evidence="1" id="KW-0677">Repeat</keyword>
<dbReference type="Pfam" id="PF24809">
    <property type="entry name" value="DUF7708"/>
    <property type="match status" value="1"/>
</dbReference>
<feature type="coiled-coil region" evidence="2">
    <location>
        <begin position="202"/>
        <end position="229"/>
    </location>
</feature>
<accession>A0ABR1Q2N9</accession>
<dbReference type="InterPro" id="IPR027417">
    <property type="entry name" value="P-loop_NTPase"/>
</dbReference>
<evidence type="ECO:0000256" key="2">
    <source>
        <dbReference type="SAM" id="Coils"/>
    </source>
</evidence>
<dbReference type="PANTHER" id="PTHR10039:SF10">
    <property type="entry name" value="NACHT DOMAIN-CONTAINING PROTEIN"/>
    <property type="match status" value="1"/>
</dbReference>
<proteinExistence type="predicted"/>
<dbReference type="RefSeq" id="XP_066696241.1">
    <property type="nucleotide sequence ID" value="XM_066846750.1"/>
</dbReference>
<comment type="caution">
    <text evidence="5">The sequence shown here is derived from an EMBL/GenBank/DDBJ whole genome shotgun (WGS) entry which is preliminary data.</text>
</comment>
<keyword evidence="2" id="KW-0175">Coiled coil</keyword>
<evidence type="ECO:0000313" key="5">
    <source>
        <dbReference type="EMBL" id="KAK7946207.1"/>
    </source>
</evidence>
<dbReference type="Proteomes" id="UP001391051">
    <property type="component" value="Unassembled WGS sequence"/>
</dbReference>
<evidence type="ECO:0000259" key="3">
    <source>
        <dbReference type="Pfam" id="PF24809"/>
    </source>
</evidence>